<feature type="region of interest" description="Disordered" evidence="1">
    <location>
        <begin position="97"/>
        <end position="116"/>
    </location>
</feature>
<feature type="compositionally biased region" description="Polar residues" evidence="1">
    <location>
        <begin position="104"/>
        <end position="116"/>
    </location>
</feature>
<name>A0A6A8A420_9HYPH</name>
<gene>
    <name evidence="2" type="ORF">GAO09_00360</name>
</gene>
<proteinExistence type="predicted"/>
<evidence type="ECO:0000256" key="1">
    <source>
        <dbReference type="SAM" id="MobiDB-lite"/>
    </source>
</evidence>
<dbReference type="EMBL" id="WIXI01000022">
    <property type="protein sequence ID" value="MQY44527.1"/>
    <property type="molecule type" value="Genomic_DNA"/>
</dbReference>
<reference evidence="2 3" key="1">
    <citation type="submission" date="2019-11" db="EMBL/GenBank/DDBJ databases">
        <title>Genome analysis of Rhizobacterium cereale a novel genus and species isolated from maize roots in North Spain.</title>
        <authorList>
            <person name="Menendez E."/>
            <person name="Flores-Felix J.D."/>
            <person name="Ramirez-Bahena M.-H."/>
            <person name="Igual J.M."/>
            <person name="Garcia-Fraile P."/>
            <person name="Peix A."/>
            <person name="Velazquez E."/>
        </authorList>
    </citation>
    <scope>NUCLEOTIDE SEQUENCE [LARGE SCALE GENOMIC DNA]</scope>
    <source>
        <strain evidence="2 3">RZME27</strain>
    </source>
</reference>
<organism evidence="2 3">
    <name type="scientific">Endobacterium cereale</name>
    <dbReference type="NCBI Taxonomy" id="2663029"/>
    <lineage>
        <taxon>Bacteria</taxon>
        <taxon>Pseudomonadati</taxon>
        <taxon>Pseudomonadota</taxon>
        <taxon>Alphaproteobacteria</taxon>
        <taxon>Hyphomicrobiales</taxon>
        <taxon>Rhizobiaceae</taxon>
        <taxon>Endobacterium</taxon>
    </lineage>
</organism>
<accession>A0A6A8A420</accession>
<evidence type="ECO:0000313" key="2">
    <source>
        <dbReference type="EMBL" id="MQY44527.1"/>
    </source>
</evidence>
<dbReference type="RefSeq" id="WP_153352099.1">
    <property type="nucleotide sequence ID" value="NZ_WIXI01000022.1"/>
</dbReference>
<sequence length="116" mass="13261">MEHNKNKTRSRVLHMPRNQAAFEKWWASLPFDEREALDQAASRKVFCAGFSTGTKPENKVFMFSVGKRRVTVQAPNYRSAKHKAEITIAKKFEAEGISPPRSGWTLQPCSQRPVNQ</sequence>
<keyword evidence="3" id="KW-1185">Reference proteome</keyword>
<dbReference type="AlphaFoldDB" id="A0A6A8A420"/>
<protein>
    <submittedName>
        <fullName evidence="2">Uncharacterized protein</fullName>
    </submittedName>
</protein>
<comment type="caution">
    <text evidence="2">The sequence shown here is derived from an EMBL/GenBank/DDBJ whole genome shotgun (WGS) entry which is preliminary data.</text>
</comment>
<dbReference type="Proteomes" id="UP000435138">
    <property type="component" value="Unassembled WGS sequence"/>
</dbReference>
<evidence type="ECO:0000313" key="3">
    <source>
        <dbReference type="Proteomes" id="UP000435138"/>
    </source>
</evidence>